<evidence type="ECO:0000256" key="1">
    <source>
        <dbReference type="ARBA" id="ARBA00000966"/>
    </source>
</evidence>
<evidence type="ECO:0000256" key="6">
    <source>
        <dbReference type="ARBA" id="ARBA00023295"/>
    </source>
</evidence>
<dbReference type="GO" id="GO:0030245">
    <property type="term" value="P:cellulose catabolic process"/>
    <property type="evidence" value="ECO:0007669"/>
    <property type="project" value="UniProtKB-KW"/>
</dbReference>
<sequence length="616" mass="68298">MPESSVPASDIQLVNVMFVHTIPETGRLLPSASQWNAIELDFNLLPRSSSSSNSHDYSIPSPYSKSYDYDIVIADKKHFKRFLYGLVALILVIIAIVLLVNLLPHKQKHRGPSKNLSLAINQALMFFDAQKSGLYPRNSPVKFRGDSGIQDGSSSNPPVNLVGGFYDSGNNVKFTFTTAYTITLLSWSVIEYQEKFAYIDELDHVKNIIKWGTDYLLKAFVYSNPTSSTVLYSQVGSTGSDISCWQRPEDMNNPRPVSVCSSMDSDLAGEIIAALSAASIVFKEDNSYSKSLVEAAEKLFQAVSVDDPGHRPRTYTADHVCGGGAAKFYNSSGYQDELVWGGTWLSFATGNTTYLAYATNRFREADQDQIISEKGLFYWNNKIAATAVLMTRLRFFKDPGYPYEAALGNSSKNTDFLMCSYLSDKTFKKTPGGLIILRPEYGQQLQFAATASFLSKLYSDYLKLLRKTGSSCDTQGFSLQMLQKFSLSQVNYILGDNPMKMSYVVGFGDHYPTKVHHRSASIPWDGQYHSCPEGDRWLYSKDPNPNVLLGAMVGGPDQSDNFFDDRNKPEFTEPTISSNAGLVAALIGHYELPDSLDLGINQTGIFDKIILTASTP</sequence>
<keyword evidence="10" id="KW-0812">Transmembrane</keyword>
<keyword evidence="10" id="KW-1133">Transmembrane helix</keyword>
<keyword evidence="5 8" id="KW-0119">Carbohydrate metabolism</keyword>
<evidence type="ECO:0000256" key="2">
    <source>
        <dbReference type="ARBA" id="ARBA00007072"/>
    </source>
</evidence>
<dbReference type="PROSITE" id="PS00592">
    <property type="entry name" value="GH9_2"/>
    <property type="match status" value="1"/>
</dbReference>
<evidence type="ECO:0000256" key="7">
    <source>
        <dbReference type="ARBA" id="ARBA00023326"/>
    </source>
</evidence>
<comment type="similarity">
    <text evidence="2 8 9">Belongs to the glycosyl hydrolase 9 (cellulase E) family.</text>
</comment>
<accession>A0A7J7CIH8</accession>
<evidence type="ECO:0000256" key="8">
    <source>
        <dbReference type="PROSITE-ProRule" id="PRU10059"/>
    </source>
</evidence>
<dbReference type="PANTHER" id="PTHR22298">
    <property type="entry name" value="ENDO-1,4-BETA-GLUCANASE"/>
    <property type="match status" value="1"/>
</dbReference>
<dbReference type="GO" id="GO:0008810">
    <property type="term" value="F:cellulase activity"/>
    <property type="evidence" value="ECO:0007669"/>
    <property type="project" value="UniProtKB-EC"/>
</dbReference>
<comment type="catalytic activity">
    <reaction evidence="1 9">
        <text>Endohydrolysis of (1-&gt;4)-beta-D-glucosidic linkages in cellulose, lichenin and cereal beta-D-glucans.</text>
        <dbReference type="EC" id="3.2.1.4"/>
    </reaction>
</comment>
<dbReference type="InterPro" id="IPR001701">
    <property type="entry name" value="Glyco_hydro_9"/>
</dbReference>
<evidence type="ECO:0000256" key="9">
    <source>
        <dbReference type="RuleBase" id="RU361166"/>
    </source>
</evidence>
<dbReference type="Gene3D" id="1.50.10.10">
    <property type="match status" value="1"/>
</dbReference>
<dbReference type="InterPro" id="IPR012341">
    <property type="entry name" value="6hp_glycosidase-like_sf"/>
</dbReference>
<feature type="active site" evidence="8">
    <location>
        <position position="516"/>
    </location>
</feature>
<keyword evidence="6 8" id="KW-0326">Glycosidase</keyword>
<keyword evidence="13" id="KW-1185">Reference proteome</keyword>
<feature type="domain" description="Glycoside hydrolase family 9" evidence="11">
    <location>
        <begin position="119"/>
        <end position="586"/>
    </location>
</feature>
<dbReference type="EC" id="3.2.1.4" evidence="9"/>
<evidence type="ECO:0000313" key="13">
    <source>
        <dbReference type="Proteomes" id="UP000593562"/>
    </source>
</evidence>
<keyword evidence="3 8" id="KW-0378">Hydrolase</keyword>
<name>A0A7J7CIH8_TRIWF</name>
<keyword evidence="10" id="KW-0472">Membrane</keyword>
<keyword evidence="4 9" id="KW-0136">Cellulose degradation</keyword>
<reference evidence="12 13" key="1">
    <citation type="journal article" date="2020" name="Nat. Commun.">
        <title>Genome of Tripterygium wilfordii and identification of cytochrome P450 involved in triptolide biosynthesis.</title>
        <authorList>
            <person name="Tu L."/>
            <person name="Su P."/>
            <person name="Zhang Z."/>
            <person name="Gao L."/>
            <person name="Wang J."/>
            <person name="Hu T."/>
            <person name="Zhou J."/>
            <person name="Zhang Y."/>
            <person name="Zhao Y."/>
            <person name="Liu Y."/>
            <person name="Song Y."/>
            <person name="Tong Y."/>
            <person name="Lu Y."/>
            <person name="Yang J."/>
            <person name="Xu C."/>
            <person name="Jia M."/>
            <person name="Peters R.J."/>
            <person name="Huang L."/>
            <person name="Gao W."/>
        </authorList>
    </citation>
    <scope>NUCLEOTIDE SEQUENCE [LARGE SCALE GENOMIC DNA]</scope>
    <source>
        <strain evidence="13">cv. XIE 37</strain>
        <tissue evidence="12">Leaf</tissue>
    </source>
</reference>
<evidence type="ECO:0000256" key="3">
    <source>
        <dbReference type="ARBA" id="ARBA00022801"/>
    </source>
</evidence>
<dbReference type="SUPFAM" id="SSF48208">
    <property type="entry name" value="Six-hairpin glycosidases"/>
    <property type="match status" value="1"/>
</dbReference>
<proteinExistence type="inferred from homology"/>
<evidence type="ECO:0000256" key="10">
    <source>
        <dbReference type="SAM" id="Phobius"/>
    </source>
</evidence>
<feature type="transmembrane region" description="Helical" evidence="10">
    <location>
        <begin position="82"/>
        <end position="103"/>
    </location>
</feature>
<dbReference type="InterPro" id="IPR008928">
    <property type="entry name" value="6-hairpin_glycosidase_sf"/>
</dbReference>
<organism evidence="12 13">
    <name type="scientific">Tripterygium wilfordii</name>
    <name type="common">Thunder God vine</name>
    <dbReference type="NCBI Taxonomy" id="458696"/>
    <lineage>
        <taxon>Eukaryota</taxon>
        <taxon>Viridiplantae</taxon>
        <taxon>Streptophyta</taxon>
        <taxon>Embryophyta</taxon>
        <taxon>Tracheophyta</taxon>
        <taxon>Spermatophyta</taxon>
        <taxon>Magnoliopsida</taxon>
        <taxon>eudicotyledons</taxon>
        <taxon>Gunneridae</taxon>
        <taxon>Pentapetalae</taxon>
        <taxon>rosids</taxon>
        <taxon>fabids</taxon>
        <taxon>Celastrales</taxon>
        <taxon>Celastraceae</taxon>
        <taxon>Tripterygium</taxon>
    </lineage>
</organism>
<gene>
    <name evidence="12" type="ORF">HS088_TW16G00313</name>
</gene>
<evidence type="ECO:0000256" key="5">
    <source>
        <dbReference type="ARBA" id="ARBA00023277"/>
    </source>
</evidence>
<protein>
    <recommendedName>
        <fullName evidence="9">Endoglucanase</fullName>
        <ecNumber evidence="9">3.2.1.4</ecNumber>
    </recommendedName>
</protein>
<evidence type="ECO:0000256" key="4">
    <source>
        <dbReference type="ARBA" id="ARBA00023001"/>
    </source>
</evidence>
<evidence type="ECO:0000313" key="12">
    <source>
        <dbReference type="EMBL" id="KAF5733872.1"/>
    </source>
</evidence>
<dbReference type="InParanoid" id="A0A7J7CIH8"/>
<dbReference type="Proteomes" id="UP000593562">
    <property type="component" value="Unassembled WGS sequence"/>
</dbReference>
<dbReference type="AlphaFoldDB" id="A0A7J7CIH8"/>
<evidence type="ECO:0000259" key="11">
    <source>
        <dbReference type="Pfam" id="PF00759"/>
    </source>
</evidence>
<dbReference type="Pfam" id="PF00759">
    <property type="entry name" value="Glyco_hydro_9"/>
    <property type="match status" value="1"/>
</dbReference>
<keyword evidence="7 8" id="KW-0624">Polysaccharide degradation</keyword>
<dbReference type="InterPro" id="IPR018221">
    <property type="entry name" value="Glyco_hydro_9_His_AS"/>
</dbReference>
<comment type="caution">
    <text evidence="12">The sequence shown here is derived from an EMBL/GenBank/DDBJ whole genome shotgun (WGS) entry which is preliminary data.</text>
</comment>
<dbReference type="EMBL" id="JAAARO010000016">
    <property type="protein sequence ID" value="KAF5733872.1"/>
    <property type="molecule type" value="Genomic_DNA"/>
</dbReference>